<evidence type="ECO:0000256" key="6">
    <source>
        <dbReference type="ARBA" id="ARBA00023242"/>
    </source>
</evidence>
<feature type="domain" description="hAT-like transposase RNase-H fold" evidence="9">
    <location>
        <begin position="282"/>
        <end position="381"/>
    </location>
</feature>
<evidence type="ECO:0000256" key="5">
    <source>
        <dbReference type="ARBA" id="ARBA00023125"/>
    </source>
</evidence>
<dbReference type="InterPro" id="IPR025525">
    <property type="entry name" value="hAT-like_transposase_RNase-H"/>
</dbReference>
<evidence type="ECO:0000256" key="7">
    <source>
        <dbReference type="SAM" id="MobiDB-lite"/>
    </source>
</evidence>
<dbReference type="SUPFAM" id="SSF53098">
    <property type="entry name" value="Ribonuclease H-like"/>
    <property type="match status" value="1"/>
</dbReference>
<evidence type="ECO:0000313" key="11">
    <source>
        <dbReference type="EMBL" id="CAB81124.1"/>
    </source>
</evidence>
<dbReference type="InterPro" id="IPR052035">
    <property type="entry name" value="ZnF_BED_domain_contain"/>
</dbReference>
<organism evidence="10">
    <name type="scientific">Arabidopsis thaliana</name>
    <name type="common">Mouse-ear cress</name>
    <dbReference type="NCBI Taxonomy" id="3702"/>
    <lineage>
        <taxon>Eukaryota</taxon>
        <taxon>Viridiplantae</taxon>
        <taxon>Streptophyta</taxon>
        <taxon>Embryophyta</taxon>
        <taxon>Tracheophyta</taxon>
        <taxon>Spermatophyta</taxon>
        <taxon>Magnoliopsida</taxon>
        <taxon>eudicotyledons</taxon>
        <taxon>Gunneridae</taxon>
        <taxon>Pentapetalae</taxon>
        <taxon>rosids</taxon>
        <taxon>malvids</taxon>
        <taxon>Brassicales</taxon>
        <taxon>Brassicaceae</taxon>
        <taxon>Camelineae</taxon>
        <taxon>Arabidopsis</taxon>
    </lineage>
</organism>
<dbReference type="GO" id="GO:0005634">
    <property type="term" value="C:nucleus"/>
    <property type="evidence" value="ECO:0007669"/>
    <property type="project" value="UniProtKB-SubCell"/>
</dbReference>
<gene>
    <name evidence="10" type="primary">T3E15.27</name>
    <name evidence="11" type="ordered locus">At4g07540</name>
</gene>
<dbReference type="AlphaFoldDB" id="Q7FZR7"/>
<reference evidence="10" key="2">
    <citation type="submission" date="1999-05" db="EMBL/GenBank/DDBJ databases">
        <title>The A. thaliana Genome Sequencing Project.</title>
        <authorList>
            <person name="WashU"/>
        </authorList>
    </citation>
    <scope>NUCLEOTIDE SEQUENCE</scope>
</reference>
<dbReference type="GO" id="GO:0008270">
    <property type="term" value="F:zinc ion binding"/>
    <property type="evidence" value="ECO:0007669"/>
    <property type="project" value="UniProtKB-KW"/>
</dbReference>
<dbReference type="GO" id="GO:0003677">
    <property type="term" value="F:DNA binding"/>
    <property type="evidence" value="ECO:0007669"/>
    <property type="project" value="UniProtKB-KW"/>
</dbReference>
<comment type="subcellular location">
    <subcellularLocation>
        <location evidence="1">Nucleus</location>
    </subcellularLocation>
</comment>
<feature type="domain" description="HAT C-terminal dimerisation" evidence="8">
    <location>
        <begin position="399"/>
        <end position="473"/>
    </location>
</feature>
<accession>Q7FZR7</accession>
<dbReference type="EMBL" id="AL161506">
    <property type="protein sequence ID" value="CAB81124.1"/>
    <property type="molecule type" value="Genomic_DNA"/>
</dbReference>
<reference evidence="10" key="4">
    <citation type="submission" date="1999-06" db="EMBL/GenBank/DDBJ databases">
        <authorList>
            <person name="Waterston R."/>
        </authorList>
    </citation>
    <scope>NUCLEOTIDE SEQUENCE</scope>
</reference>
<evidence type="ECO:0000256" key="3">
    <source>
        <dbReference type="ARBA" id="ARBA00022771"/>
    </source>
</evidence>
<evidence type="ECO:0000259" key="8">
    <source>
        <dbReference type="Pfam" id="PF05699"/>
    </source>
</evidence>
<proteinExistence type="predicted"/>
<feature type="region of interest" description="Disordered" evidence="7">
    <location>
        <begin position="388"/>
        <end position="407"/>
    </location>
</feature>
<evidence type="ECO:0000256" key="4">
    <source>
        <dbReference type="ARBA" id="ARBA00022833"/>
    </source>
</evidence>
<evidence type="ECO:0000256" key="2">
    <source>
        <dbReference type="ARBA" id="ARBA00022723"/>
    </source>
</evidence>
<protein>
    <submittedName>
        <fullName evidence="11">Putative transposon protein</fullName>
    </submittedName>
    <submittedName>
        <fullName evidence="10">T3E15.27 protein</fullName>
    </submittedName>
</protein>
<dbReference type="PANTHER" id="PTHR46481:SF10">
    <property type="entry name" value="ZINC FINGER BED DOMAIN-CONTAINING PROTEIN 39"/>
    <property type="match status" value="1"/>
</dbReference>
<keyword evidence="3" id="KW-0863">Zinc-finger</keyword>
<dbReference type="Pfam" id="PF05699">
    <property type="entry name" value="Dimer_Tnp_hAT"/>
    <property type="match status" value="1"/>
</dbReference>
<keyword evidence="4" id="KW-0862">Zinc</keyword>
<dbReference type="GO" id="GO:0046983">
    <property type="term" value="F:protein dimerization activity"/>
    <property type="evidence" value="ECO:0007669"/>
    <property type="project" value="InterPro"/>
</dbReference>
<reference evidence="10" key="3">
    <citation type="submission" date="1999-05" db="EMBL/GenBank/DDBJ databases">
        <title>The sequence of A. thaliana T3E15.</title>
        <authorList>
            <person name="Ryan E."/>
            <person name="Wohldman P."/>
            <person name="Phillips A."/>
        </authorList>
    </citation>
    <scope>NUCLEOTIDE SEQUENCE</scope>
</reference>
<dbReference type="InterPro" id="IPR008906">
    <property type="entry name" value="HATC_C_dom"/>
</dbReference>
<dbReference type="PANTHER" id="PTHR46481">
    <property type="entry name" value="ZINC FINGER BED DOMAIN-CONTAINING PROTEIN 4"/>
    <property type="match status" value="1"/>
</dbReference>
<evidence type="ECO:0000259" key="9">
    <source>
        <dbReference type="Pfam" id="PF14372"/>
    </source>
</evidence>
<reference evidence="11" key="5">
    <citation type="submission" date="2000-03" db="EMBL/GenBank/DDBJ databases">
        <authorList>
            <person name="EU Arabidopsis sequencing project"/>
        </authorList>
    </citation>
    <scope>NUCLEOTIDE SEQUENCE</scope>
</reference>
<dbReference type="Pfam" id="PF14372">
    <property type="entry name" value="hAT-like_RNase-H"/>
    <property type="match status" value="1"/>
</dbReference>
<evidence type="ECO:0000256" key="1">
    <source>
        <dbReference type="ARBA" id="ARBA00004123"/>
    </source>
</evidence>
<name>Q7FZR7_ARATH</name>
<dbReference type="InterPro" id="IPR012337">
    <property type="entry name" value="RNaseH-like_sf"/>
</dbReference>
<keyword evidence="5" id="KW-0238">DNA-binding</keyword>
<reference key="1">
    <citation type="journal article" date="1999" name="Nature">
        <title>Sequence and analysis of chromosome 4 of the plant Arabidopsis thaliana.</title>
        <authorList>
            <consortium name="EU"/>
            <consortium name="CSHL and WU Arabidopsis Sequencing Project"/>
            <person name="Mayer K."/>
            <person name="Schuller C."/>
            <person name="Wambutt R."/>
            <person name="Murphy G."/>
            <person name="Volckaert G."/>
            <person name="Pohl T."/>
            <person name="Dusterhoft A."/>
            <person name="Stiekema W."/>
            <person name="Entian K.D."/>
            <person name="Terryn N."/>
            <person name="Harris B."/>
            <person name="Ansorge W."/>
            <person name="Brandt P."/>
            <person name="Grivell L."/>
            <person name="Rieger M."/>
            <person name="Weichselgartner M."/>
            <person name="de Simone V."/>
            <person name="Obermaier B."/>
            <person name="Mache R."/>
            <person name="Muller M."/>
            <person name="Kreis M."/>
            <person name="Delseny M."/>
            <person name="Puigdomenech P."/>
            <person name="Watson M."/>
            <person name="Schmidtheini T."/>
            <person name="Reichert B."/>
            <person name="Portatelle D."/>
            <person name="Perez-Alonso M."/>
            <person name="Boutry M."/>
            <person name="Bancroft I."/>
            <person name="Vos P."/>
            <person name="Hoheisel J."/>
            <person name="Zimmermann W."/>
            <person name="Wedler H."/>
            <person name="Ridley P."/>
            <person name="Langham S.A."/>
            <person name="McCullagh B."/>
            <person name="Bilham L."/>
            <person name="Robben J."/>
            <person name="Van der Schueren J."/>
            <person name="Grymonprez B."/>
            <person name="Chuang Y.J."/>
            <person name="Vandenbussche F."/>
            <person name="Braeken M."/>
            <person name="Weltjens I."/>
            <person name="Voet M."/>
            <person name="Bastiaens I."/>
            <person name="Aert R."/>
            <person name="Defoor E."/>
            <person name="Weitzenegger T."/>
            <person name="Bothe G."/>
            <person name="Ramsperger U."/>
            <person name="Hilbert H."/>
            <person name="Braun M."/>
            <person name="Holzer E."/>
            <person name="Brandt A."/>
            <person name="Peters S."/>
            <person name="van Staveren M."/>
            <person name="Dirske W."/>
            <person name="Mooijman P."/>
            <person name="Klein Lankhorst R."/>
            <person name="Rose M."/>
            <person name="Hauf J."/>
            <person name="Kotter P."/>
            <person name="Berneiser S."/>
            <person name="Hempel S."/>
            <person name="Feldpausch M."/>
            <person name="Lamberth S."/>
            <person name="Van den Daele H."/>
            <person name="De Keyser A."/>
            <person name="Buysshaert C."/>
            <person name="Gielen J."/>
            <person name="Villarroel R."/>
            <person name="De Clercq R."/>
            <person name="Van Montagu M."/>
            <person name="Rogers J."/>
            <person name="Cronin A."/>
            <person name="Quail M."/>
            <person name="Bray-Allen S."/>
            <person name="Clark L."/>
            <person name="Doggett J."/>
            <person name="Hall S."/>
            <person name="Kay M."/>
            <person name="Lennard N."/>
            <person name="McLay K."/>
            <person name="Mayes R."/>
            <person name="Pettett A."/>
            <person name="Rajandream M.A."/>
            <person name="Lyne M."/>
            <person name="Benes V."/>
            <person name="Rechmann S."/>
            <person name="Borkova D."/>
            <person name="Blocker H."/>
            <person name="Scharfe M."/>
            <person name="Grimm M."/>
            <person name="Lohnert T.H."/>
            <person name="Dose S."/>
            <person name="de Haan M."/>
            <person name="Maarse A."/>
            <person name="Schafer M."/>
            <person name="Muller-Auer S."/>
            <person name="Gabel C."/>
            <person name="Fuchs M."/>
            <person name="Fartmann B."/>
            <person name="Granderath K."/>
            <person name="Dauner D."/>
            <person name="Herzl A."/>
            <person name="Neumann S."/>
            <person name="Argiriou A."/>
            <person name="Vitale D."/>
            <person name="Liguori R."/>
            <person name="Piravandi E."/>
            <person name="Massenet O."/>
            <person name="Quigley F."/>
            <person name="Clabauld G."/>
            <person name="Mundlein A."/>
            <person name="Felber R."/>
            <person name="Schnabl S."/>
            <person name="Hiller R."/>
            <person name="Schmidt W."/>
            <person name="Lecharny A."/>
            <person name="Aubourg S."/>
            <person name="Chefdor F."/>
            <person name="Cooke R."/>
            <person name="Berger C."/>
            <person name="Montfort A."/>
            <person name="Casacuberta E."/>
            <person name="Gibbons T."/>
            <person name="Weber N."/>
            <person name="Vandenbol M."/>
            <person name="Bargues M."/>
            <person name="Terol J."/>
            <person name="Torres A."/>
            <person name="Perez-Perez A."/>
            <person name="Purnelle B."/>
            <person name="Bent E."/>
            <person name="Johnson S."/>
            <person name="Tacon D."/>
            <person name="Jesse T."/>
            <person name="Heijnen L."/>
            <person name="Schwarz S."/>
            <person name="Scholler P."/>
            <person name="Heber S."/>
            <person name="Francs P."/>
            <person name="Bielke C."/>
            <person name="Frishman D."/>
            <person name="Haase D."/>
            <person name="Lemcke K."/>
            <person name="Mewes H.W."/>
            <person name="Stocker S."/>
            <person name="Zaccaria P."/>
            <person name="Bevan M."/>
            <person name="Wilson R.K."/>
            <person name="de la Bastide M."/>
            <person name="Habermann K."/>
            <person name="Parnell L."/>
            <person name="Dedhia N."/>
            <person name="Gnoj L."/>
            <person name="Schutz K."/>
            <person name="Huang E."/>
            <person name="Spiegel L."/>
            <person name="Sehkon M."/>
            <person name="Murray J."/>
            <person name="Sheet P."/>
            <person name="Cordes M."/>
            <person name="Abu-Threideh J."/>
            <person name="Stoneking T."/>
            <person name="Kalicki J."/>
            <person name="Graves T."/>
            <person name="Harmon G."/>
            <person name="Edwards J."/>
            <person name="Latreille P."/>
            <person name="Courtney L."/>
            <person name="Cloud J."/>
            <person name="Abbott A."/>
            <person name="Scott K."/>
            <person name="Johnson D."/>
            <person name="Minx P."/>
            <person name="Bentley D."/>
            <person name="Fulton B."/>
            <person name="Miller N."/>
            <person name="Greco T."/>
            <person name="Kemp K."/>
            <person name="Kramer J."/>
            <person name="Fulton L."/>
            <person name="Mardis E."/>
            <person name="Dante M."/>
            <person name="Pepin K."/>
            <person name="Hillier L."/>
            <person name="Nelson J."/>
            <person name="Spieth J."/>
            <person name="Ryan E."/>
            <person name="Andrews S."/>
            <person name="Geisel C."/>
            <person name="Layman D."/>
            <person name="Du H."/>
            <person name="Ali J."/>
            <person name="Berghoff A."/>
            <person name="Jones K."/>
            <person name="Drone K."/>
            <person name="Cotton M."/>
            <person name="Joshu C."/>
            <person name="Antonoiu B."/>
            <person name="Zidanic M."/>
            <person name="Strong C."/>
            <person name="Sun H."/>
            <person name="Lamar B."/>
            <person name="Yordan C."/>
            <person name="Ma P."/>
            <person name="Zhong J."/>
            <person name="Preston R."/>
            <person name="Vil D."/>
            <person name="Shekher M."/>
            <person name="Matero A."/>
            <person name="Shah R."/>
            <person name="Swaby I.K."/>
            <person name="O'Shaughnessy A."/>
            <person name="Rodriguez M."/>
            <person name="Hoffmann J."/>
            <person name="Till S."/>
            <person name="Granat S."/>
            <person name="Shohdy N."/>
            <person name="Hasegawa A."/>
            <person name="Hameed A."/>
            <person name="Lodhi M."/>
            <person name="Johnson A."/>
            <person name="Chen E."/>
            <person name="Marra M."/>
            <person name="Martienssen R."/>
            <person name="McCombie W.R."/>
        </authorList>
    </citation>
    <scope>NUCLEOTIDE SEQUENCE [LARGE SCALE GENOMIC DNA]</scope>
    <source>
        <strain>cv. Columbia</strain>
    </source>
</reference>
<keyword evidence="6" id="KW-0539">Nucleus</keyword>
<dbReference type="EMBL" id="AF147264">
    <property type="protein sequence ID" value="AAD38227.1"/>
    <property type="molecule type" value="Genomic_DNA"/>
</dbReference>
<sequence length="483" mass="55909">MVNAVAKFQARKIDQSVFRELVAKTIIQHDLPFSYVEYERVRETWKYLNADVKFFSRNTAAADIYKFYEIETDKLKRELAQLPGRISLITDLWSALTHEGYMCLTAHYIDRNWKLNNKILKVFSITVDNAGNNDTMQEIVKSQLVLRDDLLCKGEFFHVRCATHILNIIVQIGLKGIGDTLEKIRESIKYVKGSEHREILFAKCMENVGINLKAGLLLDVANRWNSTFKMLDRALKYRAAFGNLKVIDAKNYKFHPTDAEWHRLQQMSDFLESFDQITNLISGSIYPTSNLYFMQVWKFQNWLTVNESNQDEVIRNMIVLMKERFDKYWAEVSNIFAIATVFDPRLKLTLADYCFAKLDISTREKGMKHLRAQLRKLFEVYENKSNAVSPTTESREDVTPDDETAKGNFSNYDVNNGPRFGKLASMACDILSIPITTVASESSFSIGTRVLSKYRNRLLPRNVQALICSRNWLKGFESYENGK</sequence>
<evidence type="ECO:0000313" key="10">
    <source>
        <dbReference type="EMBL" id="AAD38227.1"/>
    </source>
</evidence>
<keyword evidence="2" id="KW-0479">Metal-binding</keyword>
<dbReference type="PIR" id="H85073">
    <property type="entry name" value="H85073"/>
</dbReference>